<accession>A0A0G1HVG8</accession>
<dbReference type="Proteomes" id="UP000034006">
    <property type="component" value="Unassembled WGS sequence"/>
</dbReference>
<dbReference type="InterPro" id="IPR000182">
    <property type="entry name" value="GNAT_dom"/>
</dbReference>
<proteinExistence type="predicted"/>
<dbReference type="CDD" id="cd04301">
    <property type="entry name" value="NAT_SF"/>
    <property type="match status" value="1"/>
</dbReference>
<dbReference type="GO" id="GO:0016747">
    <property type="term" value="F:acyltransferase activity, transferring groups other than amino-acyl groups"/>
    <property type="evidence" value="ECO:0007669"/>
    <property type="project" value="InterPro"/>
</dbReference>
<dbReference type="InterPro" id="IPR016181">
    <property type="entry name" value="Acyl_CoA_acyltransferase"/>
</dbReference>
<dbReference type="SUPFAM" id="SSF55729">
    <property type="entry name" value="Acyl-CoA N-acyltransferases (Nat)"/>
    <property type="match status" value="1"/>
</dbReference>
<feature type="non-terminal residue" evidence="2">
    <location>
        <position position="175"/>
    </location>
</feature>
<dbReference type="Pfam" id="PF00583">
    <property type="entry name" value="Acetyltransf_1"/>
    <property type="match status" value="1"/>
</dbReference>
<keyword evidence="2" id="KW-0808">Transferase</keyword>
<organism evidence="2 3">
    <name type="scientific">Candidatus Collierbacteria bacterium GW2011_GWB2_44_22</name>
    <dbReference type="NCBI Taxonomy" id="1618387"/>
    <lineage>
        <taxon>Bacteria</taxon>
        <taxon>Candidatus Collieribacteriota</taxon>
    </lineage>
</organism>
<dbReference type="EMBL" id="LCIH01000021">
    <property type="protein sequence ID" value="KKT50955.1"/>
    <property type="molecule type" value="Genomic_DNA"/>
</dbReference>
<evidence type="ECO:0000313" key="2">
    <source>
        <dbReference type="EMBL" id="KKT50955.1"/>
    </source>
</evidence>
<reference evidence="2 3" key="1">
    <citation type="journal article" date="2015" name="Nature">
        <title>rRNA introns, odd ribosomes, and small enigmatic genomes across a large radiation of phyla.</title>
        <authorList>
            <person name="Brown C.T."/>
            <person name="Hug L.A."/>
            <person name="Thomas B.C."/>
            <person name="Sharon I."/>
            <person name="Castelle C.J."/>
            <person name="Singh A."/>
            <person name="Wilkins M.J."/>
            <person name="Williams K.H."/>
            <person name="Banfield J.F."/>
        </authorList>
    </citation>
    <scope>NUCLEOTIDE SEQUENCE [LARGE SCALE GENOMIC DNA]</scope>
</reference>
<dbReference type="AlphaFoldDB" id="A0A0G1HVG8"/>
<evidence type="ECO:0000259" key="1">
    <source>
        <dbReference type="PROSITE" id="PS51186"/>
    </source>
</evidence>
<dbReference type="Gene3D" id="3.40.630.30">
    <property type="match status" value="1"/>
</dbReference>
<dbReference type="PROSITE" id="PS51186">
    <property type="entry name" value="GNAT"/>
    <property type="match status" value="1"/>
</dbReference>
<sequence>MAKGEKVFWYSGGMENKVNNSKNVKVEIEIGGVENLDDALRVARLVYNPNEEEIKKYHNKENWRSKIEKDGILVVGKVDGEIVGFLLAYKTTDEVMHVWNAGVLSEFRRLGIFSNMFEELAVKCRQDGIKKITLHTIEKSFPEMYKFVINKGFVEYEKEWIEDDKVGKVEKSKFE</sequence>
<comment type="caution">
    <text evidence="2">The sequence shown here is derived from an EMBL/GenBank/DDBJ whole genome shotgun (WGS) entry which is preliminary data.</text>
</comment>
<name>A0A0G1HVG8_9BACT</name>
<feature type="domain" description="N-acetyltransferase" evidence="1">
    <location>
        <begin position="26"/>
        <end position="175"/>
    </location>
</feature>
<evidence type="ECO:0000313" key="3">
    <source>
        <dbReference type="Proteomes" id="UP000034006"/>
    </source>
</evidence>
<protein>
    <submittedName>
        <fullName evidence="2">GCN5-like protein N-acetyltransferase</fullName>
    </submittedName>
</protein>
<gene>
    <name evidence="2" type="ORF">UW44_C0021G0001</name>
</gene>